<evidence type="ECO:0000256" key="2">
    <source>
        <dbReference type="SAM" id="MobiDB-lite"/>
    </source>
</evidence>
<gene>
    <name evidence="3" type="ORF">Nepgr_011803</name>
</gene>
<dbReference type="Proteomes" id="UP001279734">
    <property type="component" value="Unassembled WGS sequence"/>
</dbReference>
<comment type="similarity">
    <text evidence="1">Belongs to the senescence regulator S40 family.</text>
</comment>
<evidence type="ECO:0000256" key="1">
    <source>
        <dbReference type="ARBA" id="ARBA00034773"/>
    </source>
</evidence>
<feature type="compositionally biased region" description="Polar residues" evidence="2">
    <location>
        <begin position="62"/>
        <end position="78"/>
    </location>
</feature>
<evidence type="ECO:0000313" key="3">
    <source>
        <dbReference type="EMBL" id="GMH09962.1"/>
    </source>
</evidence>
<dbReference type="PANTHER" id="PTHR33083:SF116">
    <property type="entry name" value="OS04G0413900 PROTEIN"/>
    <property type="match status" value="1"/>
</dbReference>
<proteinExistence type="inferred from homology"/>
<feature type="compositionally biased region" description="Polar residues" evidence="2">
    <location>
        <begin position="99"/>
        <end position="112"/>
    </location>
</feature>
<keyword evidence="4" id="KW-1185">Reference proteome</keyword>
<feature type="region of interest" description="Disordered" evidence="2">
    <location>
        <begin position="92"/>
        <end position="129"/>
    </location>
</feature>
<organism evidence="3 4">
    <name type="scientific">Nepenthes gracilis</name>
    <name type="common">Slender pitcher plant</name>
    <dbReference type="NCBI Taxonomy" id="150966"/>
    <lineage>
        <taxon>Eukaryota</taxon>
        <taxon>Viridiplantae</taxon>
        <taxon>Streptophyta</taxon>
        <taxon>Embryophyta</taxon>
        <taxon>Tracheophyta</taxon>
        <taxon>Spermatophyta</taxon>
        <taxon>Magnoliopsida</taxon>
        <taxon>eudicotyledons</taxon>
        <taxon>Gunneridae</taxon>
        <taxon>Pentapetalae</taxon>
        <taxon>Caryophyllales</taxon>
        <taxon>Nepenthaceae</taxon>
        <taxon>Nepenthes</taxon>
    </lineage>
</organism>
<dbReference type="Pfam" id="PF04520">
    <property type="entry name" value="Senescence_reg"/>
    <property type="match status" value="1"/>
</dbReference>
<evidence type="ECO:0008006" key="5">
    <source>
        <dbReference type="Google" id="ProtNLM"/>
    </source>
</evidence>
<feature type="region of interest" description="Disordered" evidence="2">
    <location>
        <begin position="59"/>
        <end position="78"/>
    </location>
</feature>
<dbReference type="AlphaFoldDB" id="A0AAD3SG57"/>
<dbReference type="InterPro" id="IPR007608">
    <property type="entry name" value="Senescence_reg_S40"/>
</dbReference>
<name>A0AAD3SG57_NEPGR</name>
<evidence type="ECO:0000313" key="4">
    <source>
        <dbReference type="Proteomes" id="UP001279734"/>
    </source>
</evidence>
<sequence length="220" mass="24733">MDANGGTNYRRRRSLSSNRFIGLFSQSELPTTFGGSDADITGAELNEAEVFWTGDSVESSRRSTFPTDSGYGSHQRYGNRQLEEFGILTALPDSDRNRIPQNRRSSVTSSRAISAIPKPPQSHQDKEKECSQSLPCRKIQNSVPMNIPKAIMERRRCTFDLINDCHDDDSDEDEMLPPHEIVALQVKTTTSVLEGVGRTLKGRDLRQVRNAVWRQTGFLD</sequence>
<protein>
    <recommendedName>
        <fullName evidence="5">Senescence regulator</fullName>
    </recommendedName>
</protein>
<reference evidence="3" key="1">
    <citation type="submission" date="2023-05" db="EMBL/GenBank/DDBJ databases">
        <title>Nepenthes gracilis genome sequencing.</title>
        <authorList>
            <person name="Fukushima K."/>
        </authorList>
    </citation>
    <scope>NUCLEOTIDE SEQUENCE</scope>
    <source>
        <strain evidence="3">SING2019-196</strain>
    </source>
</reference>
<dbReference type="EMBL" id="BSYO01000009">
    <property type="protein sequence ID" value="GMH09962.1"/>
    <property type="molecule type" value="Genomic_DNA"/>
</dbReference>
<comment type="caution">
    <text evidence="3">The sequence shown here is derived from an EMBL/GenBank/DDBJ whole genome shotgun (WGS) entry which is preliminary data.</text>
</comment>
<accession>A0AAD3SG57</accession>
<dbReference type="GO" id="GO:0010150">
    <property type="term" value="P:leaf senescence"/>
    <property type="evidence" value="ECO:0007669"/>
    <property type="project" value="UniProtKB-ARBA"/>
</dbReference>
<dbReference type="PANTHER" id="PTHR33083">
    <property type="entry name" value="EXPRESSED PROTEIN"/>
    <property type="match status" value="1"/>
</dbReference>